<dbReference type="Proteomes" id="UP000594905">
    <property type="component" value="Chromosome"/>
</dbReference>
<organism evidence="2 3">
    <name type="scientific">Corynebacterium minutissimum</name>
    <dbReference type="NCBI Taxonomy" id="38301"/>
    <lineage>
        <taxon>Bacteria</taxon>
        <taxon>Bacillati</taxon>
        <taxon>Actinomycetota</taxon>
        <taxon>Actinomycetes</taxon>
        <taxon>Mycobacteriales</taxon>
        <taxon>Corynebacteriaceae</taxon>
        <taxon>Corynebacterium</taxon>
    </lineage>
</organism>
<dbReference type="RefSeq" id="WP_060920951.1">
    <property type="nucleotide sequence ID" value="NZ_CP065689.1"/>
</dbReference>
<accession>A0A2X4RAM9</accession>
<dbReference type="SUPFAM" id="SSF48452">
    <property type="entry name" value="TPR-like"/>
    <property type="match status" value="1"/>
</dbReference>
<evidence type="ECO:0000313" key="2">
    <source>
        <dbReference type="EMBL" id="SQH99246.1"/>
    </source>
</evidence>
<evidence type="ECO:0000313" key="3">
    <source>
        <dbReference type="Proteomes" id="UP000249264"/>
    </source>
</evidence>
<dbReference type="GeneID" id="70782639"/>
<reference evidence="2 3" key="1">
    <citation type="submission" date="2018-06" db="EMBL/GenBank/DDBJ databases">
        <authorList>
            <consortium name="Pathogen Informatics"/>
            <person name="Doyle S."/>
        </authorList>
    </citation>
    <scope>NUCLEOTIDE SEQUENCE [LARGE SCALE GENOMIC DNA]</scope>
    <source>
        <strain evidence="2 3">NCTC10288</strain>
    </source>
</reference>
<dbReference type="Gene3D" id="1.25.40.10">
    <property type="entry name" value="Tetratricopeptide repeat domain"/>
    <property type="match status" value="1"/>
</dbReference>
<keyword evidence="4" id="KW-1185">Reference proteome</keyword>
<reference evidence="1 4" key="2">
    <citation type="submission" date="2020-12" db="EMBL/GenBank/DDBJ databases">
        <title>FDA dAtabase for Regulatory Grade micrObial Sequences (FDA-ARGOS): Supporting development and validation of Infectious Disease Dx tests.</title>
        <authorList>
            <person name="Sproer C."/>
            <person name="Gronow S."/>
            <person name="Severitt S."/>
            <person name="Schroder I."/>
            <person name="Tallon L."/>
            <person name="Sadzewicz L."/>
            <person name="Zhao X."/>
            <person name="Boylan J."/>
            <person name="Ott S."/>
            <person name="Bowen H."/>
            <person name="Vavikolanu K."/>
            <person name="Mehta A."/>
            <person name="Aluvathingal J."/>
            <person name="Nadendla S."/>
            <person name="Lowell S."/>
            <person name="Myers T."/>
            <person name="Yan Y."/>
            <person name="Sichtig H."/>
        </authorList>
    </citation>
    <scope>NUCLEOTIDE SEQUENCE [LARGE SCALE GENOMIC DNA]</scope>
    <source>
        <strain evidence="1 4">FDAARGOS_894</strain>
    </source>
</reference>
<sequence>MANTAVFFVEHPNPDPKVRLFKTRLRESYRVYYGNIESGDVESQTLKQLEHFLSSSMPVVPDGILTSRGHNVISPFKKMEQGRQLISLGCADRGLQFLESAAEEGGIPQQIELAKYFRRNGAIERALRHLEEKCWPSVVDQDLINSAEGATVLTELANIDLDRENALKAVLRNNRYLADYPLAEIKAPREFARLLDCTGRAYHQLNKKNEERLCYLKAEELRKELNDPEQTMLSLINLARLDLMELDFDSLTKRLSEAGSLEVSSLSSGTKANFHLLQAQVSFHQFGDFEKSLEFAKMSLEINEFEINEKGIVYSLAMIVQAELALDRVDSARCNAERGLAINKRLKNNFGIRKFEEYLNEITKAT</sequence>
<protein>
    <recommendedName>
        <fullName evidence="5">Tetratricopeptide repeat protein</fullName>
    </recommendedName>
</protein>
<evidence type="ECO:0000313" key="4">
    <source>
        <dbReference type="Proteomes" id="UP000594905"/>
    </source>
</evidence>
<dbReference type="AlphaFoldDB" id="A0A2X4RAM9"/>
<name>A0A2X4RAM9_9CORY</name>
<dbReference type="KEGG" id="cmin:NCTC10288_00714"/>
<proteinExistence type="predicted"/>
<dbReference type="EMBL" id="CP065689">
    <property type="protein sequence ID" value="QPS59370.1"/>
    <property type="molecule type" value="Genomic_DNA"/>
</dbReference>
<dbReference type="InterPro" id="IPR011990">
    <property type="entry name" value="TPR-like_helical_dom_sf"/>
</dbReference>
<dbReference type="Proteomes" id="UP000249264">
    <property type="component" value="Chromosome 1"/>
</dbReference>
<evidence type="ECO:0008006" key="5">
    <source>
        <dbReference type="Google" id="ProtNLM"/>
    </source>
</evidence>
<gene>
    <name evidence="1" type="ORF">I6G51_10840</name>
    <name evidence="2" type="ORF">NCTC10288_00714</name>
</gene>
<evidence type="ECO:0000313" key="1">
    <source>
        <dbReference type="EMBL" id="QPS59370.1"/>
    </source>
</evidence>
<dbReference type="EMBL" id="LS483460">
    <property type="protein sequence ID" value="SQH99246.1"/>
    <property type="molecule type" value="Genomic_DNA"/>
</dbReference>